<dbReference type="AlphaFoldDB" id="A0A6J4IHX3"/>
<gene>
    <name evidence="1" type="ORF">AVDCRST_MAG50-2215</name>
</gene>
<dbReference type="EMBL" id="CADCTF010000106">
    <property type="protein sequence ID" value="CAA9250519.1"/>
    <property type="molecule type" value="Genomic_DNA"/>
</dbReference>
<proteinExistence type="predicted"/>
<evidence type="ECO:0000313" key="1">
    <source>
        <dbReference type="EMBL" id="CAA9250519.1"/>
    </source>
</evidence>
<organism evidence="1">
    <name type="scientific">uncultured Acidimicrobiales bacterium</name>
    <dbReference type="NCBI Taxonomy" id="310071"/>
    <lineage>
        <taxon>Bacteria</taxon>
        <taxon>Bacillati</taxon>
        <taxon>Actinomycetota</taxon>
        <taxon>Acidimicrobiia</taxon>
        <taxon>Acidimicrobiales</taxon>
        <taxon>environmental samples</taxon>
    </lineage>
</organism>
<protein>
    <submittedName>
        <fullName evidence="1">Uncharacterized protein</fullName>
    </submittedName>
</protein>
<name>A0A6J4IHX3_9ACTN</name>
<reference evidence="1" key="1">
    <citation type="submission" date="2020-02" db="EMBL/GenBank/DDBJ databases">
        <authorList>
            <person name="Meier V. D."/>
        </authorList>
    </citation>
    <scope>NUCLEOTIDE SEQUENCE</scope>
    <source>
        <strain evidence="1">AVDCRST_MAG50</strain>
    </source>
</reference>
<accession>A0A6J4IHX3</accession>
<sequence>MLRCASVVTEAVRSGAAQGVQPHRGLPRGTADRRFPHVWMSLWTVGFGQEASGG</sequence>